<protein>
    <recommendedName>
        <fullName evidence="3">Zf-HC2 domain-containing protein</fullName>
    </recommendedName>
</protein>
<evidence type="ECO:0008006" key="3">
    <source>
        <dbReference type="Google" id="ProtNLM"/>
    </source>
</evidence>
<comment type="caution">
    <text evidence="1">The sequence shown here is derived from an EMBL/GenBank/DDBJ whole genome shotgun (WGS) entry which is preliminary data.</text>
</comment>
<keyword evidence="2" id="KW-1185">Reference proteome</keyword>
<evidence type="ECO:0000313" key="1">
    <source>
        <dbReference type="EMBL" id="MBE4750862.1"/>
    </source>
</evidence>
<gene>
    <name evidence="1" type="ORF">G4177_22080</name>
</gene>
<accession>A0ABR9PST6</accession>
<proteinExistence type="predicted"/>
<dbReference type="Proteomes" id="UP001516472">
    <property type="component" value="Unassembled WGS sequence"/>
</dbReference>
<name>A0ABR9PST6_9BACT</name>
<organism evidence="1 2">
    <name type="scientific">Corallococcus soli</name>
    <dbReference type="NCBI Taxonomy" id="2710757"/>
    <lineage>
        <taxon>Bacteria</taxon>
        <taxon>Pseudomonadati</taxon>
        <taxon>Myxococcota</taxon>
        <taxon>Myxococcia</taxon>
        <taxon>Myxococcales</taxon>
        <taxon>Cystobacterineae</taxon>
        <taxon>Myxococcaceae</taxon>
        <taxon>Corallococcus</taxon>
    </lineage>
</organism>
<dbReference type="EMBL" id="JAAIYO010000006">
    <property type="protein sequence ID" value="MBE4750862.1"/>
    <property type="molecule type" value="Genomic_DNA"/>
</dbReference>
<reference evidence="1 2" key="1">
    <citation type="submission" date="2020-02" db="EMBL/GenBank/DDBJ databases">
        <authorList>
            <person name="Babadi Z.K."/>
            <person name="Risdian C."/>
            <person name="Ebrahimipour G.H."/>
            <person name="Wink J."/>
        </authorList>
    </citation>
    <scope>NUCLEOTIDE SEQUENCE [LARGE SCALE GENOMIC DNA]</scope>
    <source>
        <strain evidence="1 2">ZKHCc1 1396</strain>
    </source>
</reference>
<evidence type="ECO:0000313" key="2">
    <source>
        <dbReference type="Proteomes" id="UP001516472"/>
    </source>
</evidence>
<sequence>MRHPIREPPMKWYERHVDAGLTRWSLGELSAPESSRLLRHAHACARCGSRYNKWASAHRVFESGQPATPTAVELETLTVAGLEAALGAAVPADAAQARWPTLAVLGATLAALFLAVVVTPASVGPTATEPTEPEWSPRGVVHDPAPPTTPLAQPVLRIFCAIPGQPLRELRGGTACAPGATLAFAASARPPFTHVAVRVGAGPRGEIHGPFPLSGKAGEERPLELTVALPETSSDMPEVTASFSADPDAALAALRGGTTVGVVVLRQEVRVEEGP</sequence>